<name>R7UIE2_CAPTE</name>
<dbReference type="PROSITE" id="PS51257">
    <property type="entry name" value="PROKAR_LIPOPROTEIN"/>
    <property type="match status" value="1"/>
</dbReference>
<dbReference type="EMBL" id="KB303545">
    <property type="protein sequence ID" value="ELU03022.1"/>
    <property type="molecule type" value="Genomic_DNA"/>
</dbReference>
<organism evidence="1">
    <name type="scientific">Capitella teleta</name>
    <name type="common">Polychaete worm</name>
    <dbReference type="NCBI Taxonomy" id="283909"/>
    <lineage>
        <taxon>Eukaryota</taxon>
        <taxon>Metazoa</taxon>
        <taxon>Spiralia</taxon>
        <taxon>Lophotrochozoa</taxon>
        <taxon>Annelida</taxon>
        <taxon>Polychaeta</taxon>
        <taxon>Sedentaria</taxon>
        <taxon>Scolecida</taxon>
        <taxon>Capitellidae</taxon>
        <taxon>Capitella</taxon>
    </lineage>
</organism>
<evidence type="ECO:0000313" key="1">
    <source>
        <dbReference type="EMBL" id="ELU03022.1"/>
    </source>
</evidence>
<proteinExistence type="predicted"/>
<dbReference type="HOGENOM" id="CLU_2212419_0_0_1"/>
<gene>
    <name evidence="1" type="ORF">CAPTEDRAFT_201843</name>
</gene>
<dbReference type="EnsemblMetazoa" id="CapteT201843">
    <property type="protein sequence ID" value="CapteP201843"/>
    <property type="gene ID" value="CapteG201843"/>
</dbReference>
<reference evidence="3" key="1">
    <citation type="submission" date="2012-12" db="EMBL/GenBank/DDBJ databases">
        <authorList>
            <person name="Hellsten U."/>
            <person name="Grimwood J."/>
            <person name="Chapman J.A."/>
            <person name="Shapiro H."/>
            <person name="Aerts A."/>
            <person name="Otillar R.P."/>
            <person name="Terry A.Y."/>
            <person name="Boore J.L."/>
            <person name="Simakov O."/>
            <person name="Marletaz F."/>
            <person name="Cho S.-J."/>
            <person name="Edsinger-Gonzales E."/>
            <person name="Havlak P."/>
            <person name="Kuo D.-H."/>
            <person name="Larsson T."/>
            <person name="Lv J."/>
            <person name="Arendt D."/>
            <person name="Savage R."/>
            <person name="Osoegawa K."/>
            <person name="de Jong P."/>
            <person name="Lindberg D.R."/>
            <person name="Seaver E.C."/>
            <person name="Weisblat D.A."/>
            <person name="Putnam N.H."/>
            <person name="Grigoriev I.V."/>
            <person name="Rokhsar D.S."/>
        </authorList>
    </citation>
    <scope>NUCLEOTIDE SEQUENCE</scope>
    <source>
        <strain evidence="3">I ESC-2004</strain>
    </source>
</reference>
<evidence type="ECO:0000313" key="2">
    <source>
        <dbReference type="EnsemblMetazoa" id="CapteP201843"/>
    </source>
</evidence>
<protein>
    <submittedName>
        <fullName evidence="1 2">Uncharacterized protein</fullName>
    </submittedName>
</protein>
<sequence>MKRIGPTHTTSELPLSAEIRLRMPFVFFHAMISCFKGVEIFNGNSAFFQSHALSQFNPYGFGDGGAYAFLEHGCQLDFVERLRILSVNPDKHSFEYFHDQMSLVDND</sequence>
<evidence type="ECO:0000313" key="3">
    <source>
        <dbReference type="Proteomes" id="UP000014760"/>
    </source>
</evidence>
<dbReference type="AlphaFoldDB" id="R7UIE2"/>
<reference evidence="1 3" key="2">
    <citation type="journal article" date="2013" name="Nature">
        <title>Insights into bilaterian evolution from three spiralian genomes.</title>
        <authorList>
            <person name="Simakov O."/>
            <person name="Marletaz F."/>
            <person name="Cho S.J."/>
            <person name="Edsinger-Gonzales E."/>
            <person name="Havlak P."/>
            <person name="Hellsten U."/>
            <person name="Kuo D.H."/>
            <person name="Larsson T."/>
            <person name="Lv J."/>
            <person name="Arendt D."/>
            <person name="Savage R."/>
            <person name="Osoegawa K."/>
            <person name="de Jong P."/>
            <person name="Grimwood J."/>
            <person name="Chapman J.A."/>
            <person name="Shapiro H."/>
            <person name="Aerts A."/>
            <person name="Otillar R.P."/>
            <person name="Terry A.Y."/>
            <person name="Boore J.L."/>
            <person name="Grigoriev I.V."/>
            <person name="Lindberg D.R."/>
            <person name="Seaver E.C."/>
            <person name="Weisblat D.A."/>
            <person name="Putnam N.H."/>
            <person name="Rokhsar D.S."/>
        </authorList>
    </citation>
    <scope>NUCLEOTIDE SEQUENCE</scope>
    <source>
        <strain evidence="1 3">I ESC-2004</strain>
    </source>
</reference>
<dbReference type="Proteomes" id="UP000014760">
    <property type="component" value="Unassembled WGS sequence"/>
</dbReference>
<dbReference type="EMBL" id="AMQN01008611">
    <property type="status" value="NOT_ANNOTATED_CDS"/>
    <property type="molecule type" value="Genomic_DNA"/>
</dbReference>
<reference evidence="2" key="3">
    <citation type="submission" date="2015-06" db="UniProtKB">
        <authorList>
            <consortium name="EnsemblMetazoa"/>
        </authorList>
    </citation>
    <scope>IDENTIFICATION</scope>
</reference>
<keyword evidence="3" id="KW-1185">Reference proteome</keyword>
<accession>R7UIE2</accession>